<reference evidence="1" key="3">
    <citation type="submission" date="2023-05" db="EMBL/GenBank/DDBJ databases">
        <authorList>
            <person name="Smith C.H."/>
        </authorList>
    </citation>
    <scope>NUCLEOTIDE SEQUENCE</scope>
    <source>
        <strain evidence="1">CHS0354</strain>
        <tissue evidence="1">Mantle</tissue>
    </source>
</reference>
<gene>
    <name evidence="1" type="ORF">CHS0354_025227</name>
</gene>
<accession>A0AAE0T2H7</accession>
<reference evidence="1" key="1">
    <citation type="journal article" date="2021" name="Genome Biol. Evol.">
        <title>A High-Quality Reference Genome for a Parasitic Bivalve with Doubly Uniparental Inheritance (Bivalvia: Unionida).</title>
        <authorList>
            <person name="Smith C.H."/>
        </authorList>
    </citation>
    <scope>NUCLEOTIDE SEQUENCE</scope>
    <source>
        <strain evidence="1">CHS0354</strain>
    </source>
</reference>
<sequence>MDKSKGNAAYNESNDSVDPVEVANTLMYTPTASDIGYHLKFTVTIRQSEILRDDTHLEHISKVEVTAGPGLCPFEMRHLYTSSLIEKGIVGYLRFVEGFRRAAFAEK</sequence>
<comment type="caution">
    <text evidence="1">The sequence shown here is derived from an EMBL/GenBank/DDBJ whole genome shotgun (WGS) entry which is preliminary data.</text>
</comment>
<evidence type="ECO:0000313" key="2">
    <source>
        <dbReference type="Proteomes" id="UP001195483"/>
    </source>
</evidence>
<reference evidence="1" key="2">
    <citation type="journal article" date="2021" name="Genome Biol. Evol.">
        <title>Developing a high-quality reference genome for a parasitic bivalve with doubly uniparental inheritance (Bivalvia: Unionida).</title>
        <authorList>
            <person name="Smith C.H."/>
        </authorList>
    </citation>
    <scope>NUCLEOTIDE SEQUENCE</scope>
    <source>
        <strain evidence="1">CHS0354</strain>
        <tissue evidence="1">Mantle</tissue>
    </source>
</reference>
<organism evidence="1 2">
    <name type="scientific">Potamilus streckersoni</name>
    <dbReference type="NCBI Taxonomy" id="2493646"/>
    <lineage>
        <taxon>Eukaryota</taxon>
        <taxon>Metazoa</taxon>
        <taxon>Spiralia</taxon>
        <taxon>Lophotrochozoa</taxon>
        <taxon>Mollusca</taxon>
        <taxon>Bivalvia</taxon>
        <taxon>Autobranchia</taxon>
        <taxon>Heteroconchia</taxon>
        <taxon>Palaeoheterodonta</taxon>
        <taxon>Unionida</taxon>
        <taxon>Unionoidea</taxon>
        <taxon>Unionidae</taxon>
        <taxon>Ambleminae</taxon>
        <taxon>Lampsilini</taxon>
        <taxon>Potamilus</taxon>
    </lineage>
</organism>
<dbReference type="AlphaFoldDB" id="A0AAE0T2H7"/>
<protein>
    <submittedName>
        <fullName evidence="1">Uncharacterized protein</fullName>
    </submittedName>
</protein>
<keyword evidence="2" id="KW-1185">Reference proteome</keyword>
<dbReference type="Proteomes" id="UP001195483">
    <property type="component" value="Unassembled WGS sequence"/>
</dbReference>
<evidence type="ECO:0000313" key="1">
    <source>
        <dbReference type="EMBL" id="KAK3602050.1"/>
    </source>
</evidence>
<proteinExistence type="predicted"/>
<dbReference type="EMBL" id="JAEAOA010001504">
    <property type="protein sequence ID" value="KAK3602050.1"/>
    <property type="molecule type" value="Genomic_DNA"/>
</dbReference>
<name>A0AAE0T2H7_9BIVA</name>